<dbReference type="InterPro" id="IPR003128">
    <property type="entry name" value="Villin_headpiece"/>
</dbReference>
<keyword evidence="8" id="KW-0106">Calcium</keyword>
<dbReference type="Gene3D" id="1.10.950.10">
    <property type="entry name" value="Villin headpiece domain"/>
    <property type="match status" value="1"/>
</dbReference>
<dbReference type="SFLD" id="SFLDS00003">
    <property type="entry name" value="Haloacid_Dehalogenase"/>
    <property type="match status" value="1"/>
</dbReference>
<dbReference type="GO" id="GO:0051016">
    <property type="term" value="P:barbed-end actin filament capping"/>
    <property type="evidence" value="ECO:0007669"/>
    <property type="project" value="TreeGrafter"/>
</dbReference>
<evidence type="ECO:0000259" key="18">
    <source>
        <dbReference type="PROSITE" id="PS51089"/>
    </source>
</evidence>
<dbReference type="Gene3D" id="3.40.20.10">
    <property type="entry name" value="Severin"/>
    <property type="match status" value="6"/>
</dbReference>
<dbReference type="Pfam" id="PF03031">
    <property type="entry name" value="NIF"/>
    <property type="match status" value="1"/>
</dbReference>
<keyword evidence="11" id="KW-0206">Cytoskeleton</keyword>
<evidence type="ECO:0000256" key="12">
    <source>
        <dbReference type="ARBA" id="ARBA00047761"/>
    </source>
</evidence>
<dbReference type="Gene3D" id="3.40.50.1000">
    <property type="entry name" value="HAD superfamily/HAD-like"/>
    <property type="match status" value="1"/>
</dbReference>
<dbReference type="SUPFAM" id="SSF47050">
    <property type="entry name" value="VHP, Villin headpiece domain"/>
    <property type="match status" value="1"/>
</dbReference>
<evidence type="ECO:0000256" key="7">
    <source>
        <dbReference type="ARBA" id="ARBA00022801"/>
    </source>
</evidence>
<evidence type="ECO:0000313" key="19">
    <source>
        <dbReference type="EMBL" id="RXM99897.1"/>
    </source>
</evidence>
<keyword evidence="20" id="KW-1185">Reference proteome</keyword>
<dbReference type="InterPro" id="IPR007123">
    <property type="entry name" value="Gelsolin-like_dom"/>
</dbReference>
<dbReference type="Pfam" id="PF00626">
    <property type="entry name" value="Gelsolin"/>
    <property type="match status" value="6"/>
</dbReference>
<dbReference type="SMART" id="SM00577">
    <property type="entry name" value="CPDc"/>
    <property type="match status" value="1"/>
</dbReference>
<dbReference type="InterPro" id="IPR036180">
    <property type="entry name" value="Gelsolin-like_dom_sf"/>
</dbReference>
<dbReference type="SMART" id="SM00262">
    <property type="entry name" value="GEL"/>
    <property type="match status" value="5"/>
</dbReference>
<feature type="active site" description="4-aspartylphosphate intermediate" evidence="14">
    <location>
        <position position="524"/>
    </location>
</feature>
<dbReference type="CDD" id="cd11293">
    <property type="entry name" value="gelsolin_S4_like"/>
    <property type="match status" value="1"/>
</dbReference>
<protein>
    <recommendedName>
        <fullName evidence="3">protein-serine/threonine phosphatase</fullName>
        <ecNumber evidence="3">3.1.3.16</ecNumber>
    </recommendedName>
</protein>
<dbReference type="SMART" id="SM00153">
    <property type="entry name" value="VHP"/>
    <property type="match status" value="1"/>
</dbReference>
<dbReference type="CDD" id="cd07521">
    <property type="entry name" value="HAD_FCP1-like"/>
    <property type="match status" value="1"/>
</dbReference>
<dbReference type="InterPro" id="IPR011948">
    <property type="entry name" value="Dullard_phosphatase"/>
</dbReference>
<dbReference type="Pfam" id="PF02209">
    <property type="entry name" value="VHP"/>
    <property type="match status" value="1"/>
</dbReference>
<evidence type="ECO:0000259" key="17">
    <source>
        <dbReference type="PROSITE" id="PS50969"/>
    </source>
</evidence>
<dbReference type="SUPFAM" id="SSF56784">
    <property type="entry name" value="HAD-like"/>
    <property type="match status" value="1"/>
</dbReference>
<dbReference type="Proteomes" id="UP000289886">
    <property type="component" value="Unassembled WGS sequence"/>
</dbReference>
<dbReference type="InterPro" id="IPR004274">
    <property type="entry name" value="FCP1_dom"/>
</dbReference>
<dbReference type="GO" id="GO:0015629">
    <property type="term" value="C:actin cytoskeleton"/>
    <property type="evidence" value="ECO:0007669"/>
    <property type="project" value="TreeGrafter"/>
</dbReference>
<evidence type="ECO:0000256" key="5">
    <source>
        <dbReference type="ARBA" id="ARBA00022490"/>
    </source>
</evidence>
<dbReference type="EC" id="3.1.3.16" evidence="3"/>
<evidence type="ECO:0000313" key="20">
    <source>
        <dbReference type="Proteomes" id="UP000289886"/>
    </source>
</evidence>
<evidence type="ECO:0000256" key="3">
    <source>
        <dbReference type="ARBA" id="ARBA00013081"/>
    </source>
</evidence>
<feature type="site" description="Transition state stabilizer" evidence="15">
    <location>
        <position position="580"/>
    </location>
</feature>
<evidence type="ECO:0000256" key="2">
    <source>
        <dbReference type="ARBA" id="ARBA00008418"/>
    </source>
</evidence>
<dbReference type="CDD" id="cd11291">
    <property type="entry name" value="gelsolin_S6_like"/>
    <property type="match status" value="1"/>
</dbReference>
<evidence type="ECO:0000256" key="11">
    <source>
        <dbReference type="ARBA" id="ARBA00023212"/>
    </source>
</evidence>
<name>A0A662YTI5_ACIRT</name>
<dbReference type="GO" id="GO:0008420">
    <property type="term" value="F:RNA polymerase II CTD heptapeptide repeat phosphatase activity"/>
    <property type="evidence" value="ECO:0007669"/>
    <property type="project" value="InterPro"/>
</dbReference>
<keyword evidence="5" id="KW-0963">Cytoplasm</keyword>
<dbReference type="PROSITE" id="PS50969">
    <property type="entry name" value="FCP1"/>
    <property type="match status" value="1"/>
</dbReference>
<dbReference type="GO" id="GO:0008154">
    <property type="term" value="P:actin polymerization or depolymerization"/>
    <property type="evidence" value="ECO:0007669"/>
    <property type="project" value="TreeGrafter"/>
</dbReference>
<dbReference type="FunFam" id="3.40.20.10:FF:000001">
    <property type="entry name" value="Gelsolin"/>
    <property type="match status" value="1"/>
</dbReference>
<feature type="region of interest" description="Disordered" evidence="16">
    <location>
        <begin position="1292"/>
        <end position="1351"/>
    </location>
</feature>
<comment type="catalytic activity">
    <reaction evidence="12">
        <text>O-phospho-L-seryl-[protein] + H2O = L-seryl-[protein] + phosphate</text>
        <dbReference type="Rhea" id="RHEA:20629"/>
        <dbReference type="Rhea" id="RHEA-COMP:9863"/>
        <dbReference type="Rhea" id="RHEA-COMP:11604"/>
        <dbReference type="ChEBI" id="CHEBI:15377"/>
        <dbReference type="ChEBI" id="CHEBI:29999"/>
        <dbReference type="ChEBI" id="CHEBI:43474"/>
        <dbReference type="ChEBI" id="CHEBI:83421"/>
        <dbReference type="EC" id="3.1.3.16"/>
    </reaction>
</comment>
<feature type="domain" description="FCP1 homology" evidence="17">
    <location>
        <begin position="514"/>
        <end position="672"/>
    </location>
</feature>
<feature type="site" description="Transition state stabilizer" evidence="15">
    <location>
        <position position="618"/>
    </location>
</feature>
<comment type="catalytic activity">
    <reaction evidence="13">
        <text>O-phospho-L-threonyl-[protein] + H2O = L-threonyl-[protein] + phosphate</text>
        <dbReference type="Rhea" id="RHEA:47004"/>
        <dbReference type="Rhea" id="RHEA-COMP:11060"/>
        <dbReference type="Rhea" id="RHEA-COMP:11605"/>
        <dbReference type="ChEBI" id="CHEBI:15377"/>
        <dbReference type="ChEBI" id="CHEBI:30013"/>
        <dbReference type="ChEBI" id="CHEBI:43474"/>
        <dbReference type="ChEBI" id="CHEBI:61977"/>
        <dbReference type="EC" id="3.1.3.16"/>
    </reaction>
</comment>
<dbReference type="InterPro" id="IPR036886">
    <property type="entry name" value="Villin_headpiece_dom_sf"/>
</dbReference>
<evidence type="ECO:0000256" key="9">
    <source>
        <dbReference type="ARBA" id="ARBA00022912"/>
    </source>
</evidence>
<evidence type="ECO:0000256" key="1">
    <source>
        <dbReference type="ARBA" id="ARBA00004245"/>
    </source>
</evidence>
<feature type="compositionally biased region" description="Low complexity" evidence="16">
    <location>
        <begin position="1302"/>
        <end position="1317"/>
    </location>
</feature>
<keyword evidence="6" id="KW-0677">Repeat</keyword>
<dbReference type="GO" id="GO:0005546">
    <property type="term" value="F:phosphatidylinositol-4,5-bisphosphate binding"/>
    <property type="evidence" value="ECO:0007669"/>
    <property type="project" value="TreeGrafter"/>
</dbReference>
<dbReference type="GO" id="GO:0051015">
    <property type="term" value="F:actin filament binding"/>
    <property type="evidence" value="ECO:0007669"/>
    <property type="project" value="InterPro"/>
</dbReference>
<dbReference type="EMBL" id="SCEB01000279">
    <property type="protein sequence ID" value="RXM99897.1"/>
    <property type="molecule type" value="Genomic_DNA"/>
</dbReference>
<evidence type="ECO:0000256" key="14">
    <source>
        <dbReference type="PIRSR" id="PIRSR640078-1"/>
    </source>
</evidence>
<dbReference type="FunFam" id="3.40.20.10:FF:000004">
    <property type="entry name" value="Gelsolin"/>
    <property type="match status" value="1"/>
</dbReference>
<dbReference type="NCBIfam" id="TIGR02251">
    <property type="entry name" value="HIF-SF_euk"/>
    <property type="match status" value="1"/>
</dbReference>
<dbReference type="PANTHER" id="PTHR11977:SF30">
    <property type="entry name" value="VILLIN-LIKE PROTEIN"/>
    <property type="match status" value="1"/>
</dbReference>
<dbReference type="InterPro" id="IPR029006">
    <property type="entry name" value="ADF-H/Gelsolin-like_dom_sf"/>
</dbReference>
<dbReference type="PRINTS" id="PR00597">
    <property type="entry name" value="GELSOLIN"/>
</dbReference>
<accession>A0A662YTI5</accession>
<dbReference type="PANTHER" id="PTHR11977">
    <property type="entry name" value="VILLIN"/>
    <property type="match status" value="1"/>
</dbReference>
<keyword evidence="4" id="KW-0117">Actin capping</keyword>
<dbReference type="InterPro" id="IPR036412">
    <property type="entry name" value="HAD-like_sf"/>
</dbReference>
<evidence type="ECO:0000256" key="15">
    <source>
        <dbReference type="PIRSR" id="PIRSR640078-3"/>
    </source>
</evidence>
<reference evidence="19 20" key="1">
    <citation type="submission" date="2019-01" db="EMBL/GenBank/DDBJ databases">
        <title>Draft Genome and Complete Hox-Cluster Characterization of the Sterlet Sturgeon (Acipenser ruthenus).</title>
        <authorList>
            <person name="Wei Q."/>
        </authorList>
    </citation>
    <scope>NUCLEOTIDE SEQUENCE [LARGE SCALE GENOMIC DNA]</scope>
    <source>
        <strain evidence="19">WHYD16114868_AA</strain>
        <tissue evidence="19">Blood</tissue>
    </source>
</reference>
<organism evidence="19 20">
    <name type="scientific">Acipenser ruthenus</name>
    <name type="common">Sterlet sturgeon</name>
    <dbReference type="NCBI Taxonomy" id="7906"/>
    <lineage>
        <taxon>Eukaryota</taxon>
        <taxon>Metazoa</taxon>
        <taxon>Chordata</taxon>
        <taxon>Craniata</taxon>
        <taxon>Vertebrata</taxon>
        <taxon>Euteleostomi</taxon>
        <taxon>Actinopterygii</taxon>
        <taxon>Chondrostei</taxon>
        <taxon>Acipenseriformes</taxon>
        <taxon>Acipenseridae</taxon>
        <taxon>Acipenser</taxon>
    </lineage>
</organism>
<dbReference type="SFLD" id="SFLDG01124">
    <property type="entry name" value="C0.1:_RNA_Pol_CTD_Phosphatase"/>
    <property type="match status" value="1"/>
</dbReference>
<keyword evidence="9" id="KW-0904">Protein phosphatase</keyword>
<evidence type="ECO:0000256" key="4">
    <source>
        <dbReference type="ARBA" id="ARBA00022467"/>
    </source>
</evidence>
<dbReference type="FunFam" id="3.40.20.10:FF:000005">
    <property type="entry name" value="Gelsolin"/>
    <property type="match status" value="1"/>
</dbReference>
<evidence type="ECO:0000256" key="10">
    <source>
        <dbReference type="ARBA" id="ARBA00023203"/>
    </source>
</evidence>
<dbReference type="GO" id="GO:0005737">
    <property type="term" value="C:cytoplasm"/>
    <property type="evidence" value="ECO:0007669"/>
    <property type="project" value="TreeGrafter"/>
</dbReference>
<gene>
    <name evidence="19" type="ORF">EOD39_10616</name>
</gene>
<sequence length="1411" mass="158628">MLQSVHRVLTDSGSHTLTPIDGKGLVVEEPPLQGVLQFRSVDDVILGLQSQLLQSKEIETETVYLKHKSKEIETETVSLKHKSKEIETETVYLKHKSKEIETETVYLKHKSKEIETETVSLKHKSKEIETETVSLKHKSKEIETETVSLKHKSKEIETETVSLKHKSKEIETETVSLKHKSKEIETETVSLKHKSKEIETETVSLKHKSKEIETETVSLKHKSKEIETETVSLKHKSKEIETETVSLKHKSKEIETETVSLKHKSKEIETETVSLKHKSKEIETETVSLKHKSKEIETETNVGWLTMRLSWVSFKALQHYSTANRCAVYMVYIQEQVLVGMTVRCVVGAWLGTAMTVRCVVGAWLGTAMTVRCVVGAWLGTAMTVRCVVGAWLGTASVSHLIAQSYRIIGFFSLFSKFTKPYIPPPPLITVVTSGINRPIQTHKVSQSNSCLKKQRSRSIFSTLLCCFRSYNAEPPSCNNSSSSSSSSLPAPAEENGTLPKPPEKFLLPEINTSDYGRKCVVIDLDETLVHSSFKPISNADFIVPVEIDGTVHQVYVLKRPHVDTFLQKMGELFECVLFTASLAKYADPVADLLDQWGVFRARLFRESCVFHRGNYVKDLSRLGRELSKVIIVDNSPASYIFHPENAVPVQSWFDDITDTELMDLIPFFEGLSKEEDVYSVLQNLRSRMSEAVPAAFRSIAQKPGLQIWTIEGRQSSSQLSFDVHYWIGNQSSQDEQGAAAILVTQLDNYLGGSPIQYREVQDCESVKFKSYFKNGIVYKKGGLASGFKQVETNVYNIKRLLHVKGRKNFSATEVDVSWNSFNVGDIFLLDMGKVIVQWNGPESNHPERLKDCYIVDQGGVKIFVWKGKNATTQERQAALGRAEGFIKAKNYPSTTNVEIMNEDAESSMFKQLFKTWTEKGLTQGLGKTHAVGRIAKVDQVKFDVMELHARPDLAARERMVDDGSGKVEVWRIEELELKKVDPSTYGQFYGGDCYLVLYTYSRGQKPHYILYMWQGLQATQDEITASAYQAVNLDNKYNGEPVQVRVTMTKEPRHFLAIFKGKLIIYQGGTGRGGKAAQDPAYRLFQVRGTDEYNTKASEVPARASSLNTNDVFVLRADHVCYLWCGKGCSGDERERAKNVADIVSKRDKQTILEGQEPADFWVALGGKAPYCSDKRFQEEKPQRVPRLFECSNQTGRFMMTEVFDFAQEDLDETDVMLLDTWEEIFLWIGKAANDVEKKESLTSAAEYLKTHPAQRDPGTPITTVTQGHEPLTFTGWFSAWDPHKWSDLNKTDLNRGKGGASKSPASGYSAPGGPSTPLNTATKNKPHSVKTDKTDGRSPAAANGRTTGYDPELLINKTAEELPEGVDPSRKEDYLSDADFENLLGTTRSEFSTMPAWRQKHLKKTSGLF</sequence>
<evidence type="ECO:0000256" key="16">
    <source>
        <dbReference type="SAM" id="MobiDB-lite"/>
    </source>
</evidence>
<comment type="subcellular location">
    <subcellularLocation>
        <location evidence="1">Cytoplasm</location>
        <location evidence="1">Cytoskeleton</location>
    </subcellularLocation>
</comment>
<dbReference type="FunFam" id="3.40.50.1000:FF:000013">
    <property type="entry name" value="Carboxy-terminal domain RNA polymerase II polypeptide A small"/>
    <property type="match status" value="1"/>
</dbReference>
<evidence type="ECO:0000256" key="13">
    <source>
        <dbReference type="ARBA" id="ARBA00048336"/>
    </source>
</evidence>
<dbReference type="InterPro" id="IPR040078">
    <property type="entry name" value="RNA_Pol_CTD_Phosphatase"/>
</dbReference>
<feature type="active site" description="Proton donor" evidence="14">
    <location>
        <position position="526"/>
    </location>
</feature>
<proteinExistence type="inferred from homology"/>
<comment type="similarity">
    <text evidence="2">Belongs to the villin/gelsolin family.</text>
</comment>
<keyword evidence="10" id="KW-0009">Actin-binding</keyword>
<comment type="caution">
    <text evidence="19">The sequence shown here is derived from an EMBL/GenBank/DDBJ whole genome shotgun (WGS) entry which is preliminary data.</text>
</comment>
<feature type="domain" description="HP" evidence="18">
    <location>
        <begin position="1345"/>
        <end position="1411"/>
    </location>
</feature>
<dbReference type="InterPro" id="IPR007122">
    <property type="entry name" value="Villin/Gelsolin"/>
</dbReference>
<dbReference type="PROSITE" id="PS51089">
    <property type="entry name" value="HP"/>
    <property type="match status" value="1"/>
</dbReference>
<feature type="region of interest" description="Disordered" evidence="16">
    <location>
        <begin position="479"/>
        <end position="504"/>
    </location>
</feature>
<evidence type="ECO:0000256" key="6">
    <source>
        <dbReference type="ARBA" id="ARBA00022737"/>
    </source>
</evidence>
<keyword evidence="7" id="KW-0378">Hydrolase</keyword>
<dbReference type="InterPro" id="IPR023214">
    <property type="entry name" value="HAD_sf"/>
</dbReference>
<dbReference type="CDD" id="cd11288">
    <property type="entry name" value="gelsolin_S5_like"/>
    <property type="match status" value="1"/>
</dbReference>
<feature type="compositionally biased region" description="Low complexity" evidence="16">
    <location>
        <begin position="479"/>
        <end position="496"/>
    </location>
</feature>
<dbReference type="SUPFAM" id="SSF82754">
    <property type="entry name" value="C-terminal, gelsolin-like domain of Sec23/24"/>
    <property type="match status" value="1"/>
</dbReference>
<dbReference type="SUPFAM" id="SSF55753">
    <property type="entry name" value="Actin depolymerizing proteins"/>
    <property type="match status" value="5"/>
</dbReference>
<evidence type="ECO:0000256" key="8">
    <source>
        <dbReference type="ARBA" id="ARBA00022837"/>
    </source>
</evidence>
<dbReference type="GO" id="GO:0051014">
    <property type="term" value="P:actin filament severing"/>
    <property type="evidence" value="ECO:0007669"/>
    <property type="project" value="TreeGrafter"/>
</dbReference>